<keyword evidence="5 9" id="KW-0812">Transmembrane</keyword>
<evidence type="ECO:0000256" key="5">
    <source>
        <dbReference type="ARBA" id="ARBA00022692"/>
    </source>
</evidence>
<dbReference type="GO" id="GO:0008374">
    <property type="term" value="F:O-acyltransferase activity"/>
    <property type="evidence" value="ECO:0007669"/>
    <property type="project" value="InterPro"/>
</dbReference>
<comment type="pathway">
    <text evidence="2">Secondary metabolite biosynthesis.</text>
</comment>
<dbReference type="STRING" id="2316362.A0A4Q2DBH5"/>
<dbReference type="EMBL" id="SDEE01000475">
    <property type="protein sequence ID" value="RXW16096.1"/>
    <property type="molecule type" value="Genomic_DNA"/>
</dbReference>
<feature type="region of interest" description="Disordered" evidence="8">
    <location>
        <begin position="103"/>
        <end position="122"/>
    </location>
</feature>
<dbReference type="InterPro" id="IPR032805">
    <property type="entry name" value="Wax_synthase_dom"/>
</dbReference>
<evidence type="ECO:0000256" key="7">
    <source>
        <dbReference type="ARBA" id="ARBA00023136"/>
    </source>
</evidence>
<dbReference type="GO" id="GO:0006629">
    <property type="term" value="P:lipid metabolic process"/>
    <property type="evidence" value="ECO:0007669"/>
    <property type="project" value="InterPro"/>
</dbReference>
<comment type="subcellular location">
    <subcellularLocation>
        <location evidence="1">Membrane</location>
        <topology evidence="1">Multi-pass membrane protein</topology>
    </subcellularLocation>
</comment>
<dbReference type="InterPro" id="IPR044851">
    <property type="entry name" value="Wax_synthase"/>
</dbReference>
<keyword evidence="4" id="KW-0808">Transferase</keyword>
<keyword evidence="6 9" id="KW-1133">Transmembrane helix</keyword>
<dbReference type="Pfam" id="PF13813">
    <property type="entry name" value="MBOAT_2"/>
    <property type="match status" value="1"/>
</dbReference>
<feature type="domain" description="Wax synthase" evidence="10">
    <location>
        <begin position="174"/>
        <end position="215"/>
    </location>
</feature>
<feature type="transmembrane region" description="Helical" evidence="9">
    <location>
        <begin position="179"/>
        <end position="197"/>
    </location>
</feature>
<proteinExistence type="inferred from homology"/>
<gene>
    <name evidence="11" type="ORF">EST38_g9757</name>
</gene>
<comment type="similarity">
    <text evidence="3">Belongs to the wax synthase family.</text>
</comment>
<reference evidence="11 12" key="1">
    <citation type="submission" date="2019-01" db="EMBL/GenBank/DDBJ databases">
        <title>Draft genome sequence of Psathyrella aberdarensis IHI B618.</title>
        <authorList>
            <person name="Buettner E."/>
            <person name="Kellner H."/>
        </authorList>
    </citation>
    <scope>NUCLEOTIDE SEQUENCE [LARGE SCALE GENOMIC DNA]</scope>
    <source>
        <strain evidence="11 12">IHI B618</strain>
    </source>
</reference>
<name>A0A4Q2DBH5_9AGAR</name>
<evidence type="ECO:0000256" key="2">
    <source>
        <dbReference type="ARBA" id="ARBA00005179"/>
    </source>
</evidence>
<accession>A0A4Q2DBH5</accession>
<dbReference type="OrthoDB" id="1077582at2759"/>
<dbReference type="AlphaFoldDB" id="A0A4Q2DBH5"/>
<evidence type="ECO:0000256" key="4">
    <source>
        <dbReference type="ARBA" id="ARBA00022679"/>
    </source>
</evidence>
<keyword evidence="7 9" id="KW-0472">Membrane</keyword>
<sequence length="295" mass="33933">MPTMKNERIPTNDNLQIPIVVSILVLSILGLAVRPPLLRKVIFATILFLSYFWLWKTQSDNLVKDYSLGLWVATNVFCLNDFVGLCAWDGDVQKAVARKRKSKKVTGRNGRGEHERKEEDGKEGLEEKEEIWIQPFASRLRWAFELWNAKRGVGWEHEAFLAPNEEKDILNARHKAVRAFINLYTAFFISATIHYLGDYAVLKDWTGGSMIFFMLQPVAITFEILVLRIVRATGIRVPRWLAKAAGYTWVLVWFTATLPTWVEPVVRAGFMEDGWHGPVVLWFAEKLRPAAAKWE</sequence>
<feature type="transmembrane region" description="Helical" evidence="9">
    <location>
        <begin position="40"/>
        <end position="56"/>
    </location>
</feature>
<keyword evidence="12" id="KW-1185">Reference proteome</keyword>
<evidence type="ECO:0000256" key="8">
    <source>
        <dbReference type="SAM" id="MobiDB-lite"/>
    </source>
</evidence>
<feature type="transmembrane region" description="Helical" evidence="9">
    <location>
        <begin position="68"/>
        <end position="88"/>
    </location>
</feature>
<feature type="compositionally biased region" description="Basic and acidic residues" evidence="8">
    <location>
        <begin position="110"/>
        <end position="122"/>
    </location>
</feature>
<feature type="transmembrane region" description="Helical" evidence="9">
    <location>
        <begin position="241"/>
        <end position="262"/>
    </location>
</feature>
<feature type="transmembrane region" description="Helical" evidence="9">
    <location>
        <begin position="15"/>
        <end position="33"/>
    </location>
</feature>
<dbReference type="Proteomes" id="UP000290288">
    <property type="component" value="Unassembled WGS sequence"/>
</dbReference>
<evidence type="ECO:0000313" key="11">
    <source>
        <dbReference type="EMBL" id="RXW16096.1"/>
    </source>
</evidence>
<dbReference type="PANTHER" id="PTHR31595:SF57">
    <property type="entry name" value="OS04G0481900 PROTEIN"/>
    <property type="match status" value="1"/>
</dbReference>
<evidence type="ECO:0000256" key="3">
    <source>
        <dbReference type="ARBA" id="ARBA00007282"/>
    </source>
</evidence>
<dbReference type="PANTHER" id="PTHR31595">
    <property type="entry name" value="LONG-CHAIN-ALCOHOL O-FATTY-ACYLTRANSFERASE 3-RELATED"/>
    <property type="match status" value="1"/>
</dbReference>
<feature type="transmembrane region" description="Helical" evidence="9">
    <location>
        <begin position="209"/>
        <end position="229"/>
    </location>
</feature>
<evidence type="ECO:0000256" key="9">
    <source>
        <dbReference type="SAM" id="Phobius"/>
    </source>
</evidence>
<organism evidence="11 12">
    <name type="scientific">Candolleomyces aberdarensis</name>
    <dbReference type="NCBI Taxonomy" id="2316362"/>
    <lineage>
        <taxon>Eukaryota</taxon>
        <taxon>Fungi</taxon>
        <taxon>Dikarya</taxon>
        <taxon>Basidiomycota</taxon>
        <taxon>Agaricomycotina</taxon>
        <taxon>Agaricomycetes</taxon>
        <taxon>Agaricomycetidae</taxon>
        <taxon>Agaricales</taxon>
        <taxon>Agaricineae</taxon>
        <taxon>Psathyrellaceae</taxon>
        <taxon>Candolleomyces</taxon>
    </lineage>
</organism>
<evidence type="ECO:0000256" key="1">
    <source>
        <dbReference type="ARBA" id="ARBA00004141"/>
    </source>
</evidence>
<evidence type="ECO:0000259" key="10">
    <source>
        <dbReference type="Pfam" id="PF13813"/>
    </source>
</evidence>
<comment type="caution">
    <text evidence="11">The sequence shown here is derived from an EMBL/GenBank/DDBJ whole genome shotgun (WGS) entry which is preliminary data.</text>
</comment>
<evidence type="ECO:0000313" key="12">
    <source>
        <dbReference type="Proteomes" id="UP000290288"/>
    </source>
</evidence>
<dbReference type="GO" id="GO:0016020">
    <property type="term" value="C:membrane"/>
    <property type="evidence" value="ECO:0007669"/>
    <property type="project" value="UniProtKB-SubCell"/>
</dbReference>
<protein>
    <recommendedName>
        <fullName evidence="10">Wax synthase domain-containing protein</fullName>
    </recommendedName>
</protein>
<evidence type="ECO:0000256" key="6">
    <source>
        <dbReference type="ARBA" id="ARBA00022989"/>
    </source>
</evidence>